<evidence type="ECO:0000256" key="1">
    <source>
        <dbReference type="SAM" id="Phobius"/>
    </source>
</evidence>
<reference evidence="2" key="1">
    <citation type="submission" date="2021-05" db="EMBL/GenBank/DDBJ databases">
        <authorList>
            <person name="Alioto T."/>
            <person name="Alioto T."/>
            <person name="Gomez Garrido J."/>
        </authorList>
    </citation>
    <scope>NUCLEOTIDE SEQUENCE</scope>
</reference>
<dbReference type="AlphaFoldDB" id="A0A8D8DVE5"/>
<keyword evidence="1" id="KW-1133">Transmembrane helix</keyword>
<feature type="transmembrane region" description="Helical" evidence="1">
    <location>
        <begin position="50"/>
        <end position="70"/>
    </location>
</feature>
<keyword evidence="1" id="KW-0812">Transmembrane</keyword>
<name>A0A8D8DVE5_CULPI</name>
<keyword evidence="1" id="KW-0472">Membrane</keyword>
<feature type="transmembrane region" description="Helical" evidence="1">
    <location>
        <begin position="21"/>
        <end position="38"/>
    </location>
</feature>
<proteinExistence type="predicted"/>
<dbReference type="EMBL" id="HBUE01179304">
    <property type="protein sequence ID" value="CAG6519362.1"/>
    <property type="molecule type" value="Transcribed_RNA"/>
</dbReference>
<accession>A0A8D8DVE5</accession>
<organism evidence="2">
    <name type="scientific">Culex pipiens</name>
    <name type="common">House mosquito</name>
    <dbReference type="NCBI Taxonomy" id="7175"/>
    <lineage>
        <taxon>Eukaryota</taxon>
        <taxon>Metazoa</taxon>
        <taxon>Ecdysozoa</taxon>
        <taxon>Arthropoda</taxon>
        <taxon>Hexapoda</taxon>
        <taxon>Insecta</taxon>
        <taxon>Pterygota</taxon>
        <taxon>Neoptera</taxon>
        <taxon>Endopterygota</taxon>
        <taxon>Diptera</taxon>
        <taxon>Nematocera</taxon>
        <taxon>Culicoidea</taxon>
        <taxon>Culicidae</taxon>
        <taxon>Culicinae</taxon>
        <taxon>Culicini</taxon>
        <taxon>Culex</taxon>
        <taxon>Culex</taxon>
    </lineage>
</organism>
<sequence length="133" mass="15645">MWFCCGAFLSIVCKLIHRNSSILFSVLFIFIVVSLRAVKLSNLCLSGKYYYDFFFFVYTTGVCCVDSFVYHRPFASFRDSLVWDGAPTRYLAVSVKSYVQRPSRKFRLEICQNSCWNLQPVHFQGFFFFQRLS</sequence>
<evidence type="ECO:0000313" key="2">
    <source>
        <dbReference type="EMBL" id="CAG6519362.1"/>
    </source>
</evidence>
<dbReference type="EMBL" id="HBUE01284889">
    <property type="protein sequence ID" value="CAG6570913.1"/>
    <property type="molecule type" value="Transcribed_RNA"/>
</dbReference>
<protein>
    <submittedName>
        <fullName evidence="2">(northern house mosquito) hypothetical protein</fullName>
    </submittedName>
</protein>